<dbReference type="GO" id="GO:0097367">
    <property type="term" value="F:carbohydrate derivative binding"/>
    <property type="evidence" value="ECO:0007669"/>
    <property type="project" value="InterPro"/>
</dbReference>
<dbReference type="PANTHER" id="PTHR10937:SF8">
    <property type="entry name" value="AMINOTRANSFERASE-RELATED"/>
    <property type="match status" value="1"/>
</dbReference>
<dbReference type="CDD" id="cd05009">
    <property type="entry name" value="SIS_GlmS_GlmD_2"/>
    <property type="match status" value="1"/>
</dbReference>
<dbReference type="AlphaFoldDB" id="A0AAU8EMP4"/>
<dbReference type="EC" id="3.5.-.-" evidence="3"/>
<dbReference type="PROSITE" id="PS51464">
    <property type="entry name" value="SIS"/>
    <property type="match status" value="2"/>
</dbReference>
<gene>
    <name evidence="3" type="ORF">ABRP34_15520</name>
</gene>
<protein>
    <submittedName>
        <fullName evidence="3">SIS domain-containing protein</fullName>
        <ecNumber evidence="3">3.5.-.-</ecNumber>
    </submittedName>
</protein>
<feature type="domain" description="SIS" evidence="2">
    <location>
        <begin position="45"/>
        <end position="187"/>
    </location>
</feature>
<dbReference type="GO" id="GO:1901135">
    <property type="term" value="P:carbohydrate derivative metabolic process"/>
    <property type="evidence" value="ECO:0007669"/>
    <property type="project" value="InterPro"/>
</dbReference>
<accession>A0AAU8EMP4</accession>
<keyword evidence="1" id="KW-0677">Repeat</keyword>
<dbReference type="InterPro" id="IPR035466">
    <property type="entry name" value="GlmS/AgaS_SIS"/>
</dbReference>
<feature type="domain" description="SIS" evidence="2">
    <location>
        <begin position="208"/>
        <end position="346"/>
    </location>
</feature>
<proteinExistence type="predicted"/>
<evidence type="ECO:0000256" key="1">
    <source>
        <dbReference type="ARBA" id="ARBA00022737"/>
    </source>
</evidence>
<dbReference type="InterPro" id="IPR035490">
    <property type="entry name" value="GlmS/FrlB_SIS"/>
</dbReference>
<dbReference type="Gene3D" id="3.40.50.10490">
    <property type="entry name" value="Glucose-6-phosphate isomerase like protein, domain 1"/>
    <property type="match status" value="2"/>
</dbReference>
<dbReference type="InterPro" id="IPR046348">
    <property type="entry name" value="SIS_dom_sf"/>
</dbReference>
<organism evidence="3">
    <name type="scientific">Arthrobacter sp. K5</name>
    <dbReference type="NCBI Taxonomy" id="2839623"/>
    <lineage>
        <taxon>Bacteria</taxon>
        <taxon>Bacillati</taxon>
        <taxon>Actinomycetota</taxon>
        <taxon>Actinomycetes</taxon>
        <taxon>Micrococcales</taxon>
        <taxon>Micrococcaceae</taxon>
        <taxon>Arthrobacter</taxon>
    </lineage>
</organism>
<dbReference type="CDD" id="cd05008">
    <property type="entry name" value="SIS_GlmS_GlmD_1"/>
    <property type="match status" value="1"/>
</dbReference>
<name>A0AAU8EMP4_9MICC</name>
<evidence type="ECO:0000259" key="2">
    <source>
        <dbReference type="PROSITE" id="PS51464"/>
    </source>
</evidence>
<dbReference type="RefSeq" id="WP_353710881.1">
    <property type="nucleotide sequence ID" value="NZ_CP159279.1"/>
</dbReference>
<dbReference type="EMBL" id="CP159279">
    <property type="protein sequence ID" value="XCH10237.1"/>
    <property type="molecule type" value="Genomic_DNA"/>
</dbReference>
<dbReference type="GO" id="GO:0016787">
    <property type="term" value="F:hydrolase activity"/>
    <property type="evidence" value="ECO:0007669"/>
    <property type="project" value="UniProtKB-KW"/>
</dbReference>
<reference evidence="3" key="1">
    <citation type="submission" date="2024-06" db="EMBL/GenBank/DDBJ databases">
        <title>Biodegradation of dimethachlon by Arthrobacter sp. K5: mechanistic insights and ecological implications.</title>
        <authorList>
            <person name="Hu S."/>
            <person name="Lu P."/>
        </authorList>
    </citation>
    <scope>NUCLEOTIDE SEQUENCE</scope>
    <source>
        <strain evidence="3">K5</strain>
    </source>
</reference>
<sequence length="356" mass="37167">MTSQNTLAPAAATPLPGSLMAAEILEQPEALARQLEQGRPAITRLAATLRDADIRYVLLAARGTSDHAALYAKYLIETVLGLPAGLASPSSLTVYGAEPKMDGVLWLAVSQSGGSPDLVDSTAAAARGGALTVAVTNAPSSPLAAAARHHLDILAGPERAVAATKSYTSQLLALWQLIDAWAGGNGAEAAGLPRLAADVLARPEILEVADRYRFVNHIITTGRGFSYPTAREAALKLMETSYLAAHAFSGADLLHGPFAMIDADRPVIAVASPGAGGRALHPVLDRLAERGADVCLVGDAGAARPLNHVVPLPAVHEQLSPILEIMPLQRLAHAMAAARHRDPDAPRGLRKITETW</sequence>
<evidence type="ECO:0000313" key="3">
    <source>
        <dbReference type="EMBL" id="XCH10237.1"/>
    </source>
</evidence>
<dbReference type="InterPro" id="IPR001347">
    <property type="entry name" value="SIS_dom"/>
</dbReference>
<dbReference type="SUPFAM" id="SSF53697">
    <property type="entry name" value="SIS domain"/>
    <property type="match status" value="1"/>
</dbReference>
<keyword evidence="3" id="KW-0378">Hydrolase</keyword>
<dbReference type="Pfam" id="PF01380">
    <property type="entry name" value="SIS"/>
    <property type="match status" value="2"/>
</dbReference>
<dbReference type="PANTHER" id="PTHR10937">
    <property type="entry name" value="GLUCOSAMINE--FRUCTOSE-6-PHOSPHATE AMINOTRANSFERASE, ISOMERIZING"/>
    <property type="match status" value="1"/>
</dbReference>